<evidence type="ECO:0000313" key="1">
    <source>
        <dbReference type="EMBL" id="KAL3657287.1"/>
    </source>
</evidence>
<evidence type="ECO:0000313" key="2">
    <source>
        <dbReference type="Proteomes" id="UP001632037"/>
    </source>
</evidence>
<dbReference type="Proteomes" id="UP001632037">
    <property type="component" value="Unassembled WGS sequence"/>
</dbReference>
<gene>
    <name evidence="1" type="ORF">V7S43_017795</name>
</gene>
<protein>
    <submittedName>
        <fullName evidence="1">Uncharacterized protein</fullName>
    </submittedName>
</protein>
<keyword evidence="2" id="KW-1185">Reference proteome</keyword>
<dbReference type="EMBL" id="JBIMZQ010000066">
    <property type="protein sequence ID" value="KAL3657287.1"/>
    <property type="molecule type" value="Genomic_DNA"/>
</dbReference>
<proteinExistence type="predicted"/>
<sequence>MGRTRGSRTTPSHNTPFQRGHPLKFGVEVVITDTNGVVISAGCKFCRYFGRETPREGQRKRTQNIKCFRVPFRPQNYKAHLVGAHPEKWAQYDALIDPQRALFFPSQAPEGNLAAPLPVAATNVTEAVSEEDSMVVQPSTGAPEGNVPQIPIHPDVATTGSANEIALTDTHVNGRHNTTAEGKRKMGLFDVDGHEPDATEMKRKKLKESSEYVQSLFRTVGEMRAAGCSSLVVAEMLEEAQRQASNLVRESKEQLP</sequence>
<comment type="caution">
    <text evidence="1">The sequence shown here is derived from an EMBL/GenBank/DDBJ whole genome shotgun (WGS) entry which is preliminary data.</text>
</comment>
<dbReference type="PANTHER" id="PTHR37067:SF3">
    <property type="entry name" value="PX DOMAIN-CONTAINING PROTEIN"/>
    <property type="match status" value="1"/>
</dbReference>
<organism evidence="1 2">
    <name type="scientific">Phytophthora oleae</name>
    <dbReference type="NCBI Taxonomy" id="2107226"/>
    <lineage>
        <taxon>Eukaryota</taxon>
        <taxon>Sar</taxon>
        <taxon>Stramenopiles</taxon>
        <taxon>Oomycota</taxon>
        <taxon>Peronosporomycetes</taxon>
        <taxon>Peronosporales</taxon>
        <taxon>Peronosporaceae</taxon>
        <taxon>Phytophthora</taxon>
    </lineage>
</organism>
<name>A0ABD3ES26_9STRA</name>
<dbReference type="AlphaFoldDB" id="A0ABD3ES26"/>
<dbReference type="PANTHER" id="PTHR37067">
    <property type="entry name" value="PX DOMAIN-CONTAINING PROTEIN"/>
    <property type="match status" value="1"/>
</dbReference>
<reference evidence="1 2" key="1">
    <citation type="submission" date="2024-09" db="EMBL/GenBank/DDBJ databases">
        <title>Genome sequencing and assembly of Phytophthora oleae, isolate VK10A, causative agent of rot of olive drupes.</title>
        <authorList>
            <person name="Conti Taguali S."/>
            <person name="Riolo M."/>
            <person name="La Spada F."/>
            <person name="Cacciola S.O."/>
            <person name="Dionisio G."/>
        </authorList>
    </citation>
    <scope>NUCLEOTIDE SEQUENCE [LARGE SCALE GENOMIC DNA]</scope>
    <source>
        <strain evidence="1 2">VK10A</strain>
    </source>
</reference>
<accession>A0ABD3ES26</accession>